<gene>
    <name evidence="3" type="ORF">PbJCM13498_35540</name>
</gene>
<dbReference type="PANTHER" id="PTHR36919:SF3">
    <property type="entry name" value="BLL5882 PROTEIN"/>
    <property type="match status" value="1"/>
</dbReference>
<dbReference type="Pfam" id="PF09917">
    <property type="entry name" value="DUF2147"/>
    <property type="match status" value="1"/>
</dbReference>
<feature type="signal peptide" evidence="1">
    <location>
        <begin position="1"/>
        <end position="25"/>
    </location>
</feature>
<dbReference type="Proteomes" id="UP000391834">
    <property type="component" value="Unassembled WGS sequence"/>
</dbReference>
<reference evidence="3 4" key="1">
    <citation type="submission" date="2019-10" db="EMBL/GenBank/DDBJ databases">
        <title>Prolixibacter strains distinguished by the presence of nitrate reductase genes were adept at nitrate-dependent anaerobic corrosion of metallic iron and carbon steel.</title>
        <authorList>
            <person name="Iino T."/>
            <person name="Shono N."/>
            <person name="Ito K."/>
            <person name="Nakamura R."/>
            <person name="Sueoka K."/>
            <person name="Harayama S."/>
            <person name="Ohkuma M."/>
        </authorList>
    </citation>
    <scope>NUCLEOTIDE SEQUENCE [LARGE SCALE GENOMIC DNA]</scope>
    <source>
        <strain evidence="3 4">JCM 13498</strain>
    </source>
</reference>
<evidence type="ECO:0000313" key="3">
    <source>
        <dbReference type="EMBL" id="GET34691.1"/>
    </source>
</evidence>
<dbReference type="EMBL" id="BLAX01000001">
    <property type="protein sequence ID" value="GET34691.1"/>
    <property type="molecule type" value="Genomic_DNA"/>
</dbReference>
<evidence type="ECO:0000259" key="2">
    <source>
        <dbReference type="Pfam" id="PF09917"/>
    </source>
</evidence>
<evidence type="ECO:0000313" key="4">
    <source>
        <dbReference type="Proteomes" id="UP000391834"/>
    </source>
</evidence>
<sequence>MLNMKKSLSILFTLFLVNLAATVFAQDVTGVWTTIDDKTGKPKSEVRIYVQDGKLYGKIIKLFREDPNADPLCDKCKGNLHNQHILGMQIINGLTQNDDGEWVGDDGIMDPENGKFYDVKIWREGNVLRVRGYIGFLYRTQKWEKS</sequence>
<accession>A0A5M4B480</accession>
<name>A0A5M4B480_9BACT</name>
<feature type="domain" description="DUF2147" evidence="2">
    <location>
        <begin position="30"/>
        <end position="145"/>
    </location>
</feature>
<dbReference type="PANTHER" id="PTHR36919">
    <property type="entry name" value="BLR1215 PROTEIN"/>
    <property type="match status" value="1"/>
</dbReference>
<comment type="caution">
    <text evidence="3">The sequence shown here is derived from an EMBL/GenBank/DDBJ whole genome shotgun (WGS) entry which is preliminary data.</text>
</comment>
<dbReference type="AlphaFoldDB" id="A0A5M4B480"/>
<dbReference type="InterPro" id="IPR019223">
    <property type="entry name" value="DUF2147"/>
</dbReference>
<evidence type="ECO:0000256" key="1">
    <source>
        <dbReference type="SAM" id="SignalP"/>
    </source>
</evidence>
<keyword evidence="1" id="KW-0732">Signal</keyword>
<feature type="chain" id="PRO_5024442362" description="DUF2147 domain-containing protein" evidence="1">
    <location>
        <begin position="26"/>
        <end position="146"/>
    </location>
</feature>
<dbReference type="Gene3D" id="2.40.128.520">
    <property type="match status" value="1"/>
</dbReference>
<organism evidence="3 4">
    <name type="scientific">Prolixibacter bellariivorans</name>
    <dbReference type="NCBI Taxonomy" id="314319"/>
    <lineage>
        <taxon>Bacteria</taxon>
        <taxon>Pseudomonadati</taxon>
        <taxon>Bacteroidota</taxon>
        <taxon>Bacteroidia</taxon>
        <taxon>Marinilabiliales</taxon>
        <taxon>Prolixibacteraceae</taxon>
        <taxon>Prolixibacter</taxon>
    </lineage>
</organism>
<proteinExistence type="predicted"/>
<keyword evidence="4" id="KW-1185">Reference proteome</keyword>
<protein>
    <recommendedName>
        <fullName evidence="2">DUF2147 domain-containing protein</fullName>
    </recommendedName>
</protein>